<accession>A0A165CGV4</accession>
<proteinExistence type="inferred from homology"/>
<feature type="transmembrane region" description="Helical" evidence="10">
    <location>
        <begin position="35"/>
        <end position="59"/>
    </location>
</feature>
<organism evidence="11 12">
    <name type="scientific">Calocera cornea HHB12733</name>
    <dbReference type="NCBI Taxonomy" id="1353952"/>
    <lineage>
        <taxon>Eukaryota</taxon>
        <taxon>Fungi</taxon>
        <taxon>Dikarya</taxon>
        <taxon>Basidiomycota</taxon>
        <taxon>Agaricomycotina</taxon>
        <taxon>Dacrymycetes</taxon>
        <taxon>Dacrymycetales</taxon>
        <taxon>Dacrymycetaceae</taxon>
        <taxon>Calocera</taxon>
    </lineage>
</organism>
<feature type="transmembrane region" description="Helical" evidence="10">
    <location>
        <begin position="121"/>
        <end position="141"/>
    </location>
</feature>
<evidence type="ECO:0000256" key="1">
    <source>
        <dbReference type="ARBA" id="ARBA00004141"/>
    </source>
</evidence>
<dbReference type="STRING" id="1353952.A0A165CGV4"/>
<gene>
    <name evidence="11" type="ORF">CALCODRAFT_504365</name>
</gene>
<dbReference type="GO" id="GO:0015250">
    <property type="term" value="F:water channel activity"/>
    <property type="evidence" value="ECO:0007669"/>
    <property type="project" value="TreeGrafter"/>
</dbReference>
<sequence>MAIDARDDLVFLRDLAPISARTARWERIRYRDAHLLVQCFAEAMGAFLYCFCGIGSQAANTLGTLSKVEGVGSVLQIGFAYSVGIMLAITIAAPTSGGHFNPCVTIANVVFRGFPIRKAPFFILAQIFGAFVACMVIYLQYRDVILELEAGLAAVGALDSVNFTQQGPAGIFGLYVPATSNLGIVFWNEFSCDFILGLAIWACIDPTNFFAPPASVPFIIGVTYATIIWGFSPVGLAANSARDIGARIMVLCIWGTKASGGAYAAIAALTNIPAMLLAAAVYDYILRDTDRVVPCAQREFHAAIVAHEKRKVEGPESVMSSEDMEAPTIINREGKE</sequence>
<dbReference type="InterPro" id="IPR000425">
    <property type="entry name" value="MIP"/>
</dbReference>
<keyword evidence="7 10" id="KW-0472">Membrane</keyword>
<dbReference type="EMBL" id="KV424146">
    <property type="protein sequence ID" value="KZT50765.1"/>
    <property type="molecule type" value="Genomic_DNA"/>
</dbReference>
<dbReference type="Proteomes" id="UP000076842">
    <property type="component" value="Unassembled WGS sequence"/>
</dbReference>
<evidence type="ECO:0000256" key="5">
    <source>
        <dbReference type="ARBA" id="ARBA00022737"/>
    </source>
</evidence>
<comment type="subcellular location">
    <subcellularLocation>
        <location evidence="1">Membrane</location>
        <topology evidence="1">Multi-pass membrane protein</topology>
    </subcellularLocation>
</comment>
<keyword evidence="3 8" id="KW-0813">Transport</keyword>
<evidence type="ECO:0000256" key="8">
    <source>
        <dbReference type="RuleBase" id="RU000477"/>
    </source>
</evidence>
<dbReference type="Gene3D" id="1.20.1080.10">
    <property type="entry name" value="Glycerol uptake facilitator protein"/>
    <property type="match status" value="1"/>
</dbReference>
<evidence type="ECO:0000256" key="7">
    <source>
        <dbReference type="ARBA" id="ARBA00023136"/>
    </source>
</evidence>
<feature type="transmembrane region" description="Helical" evidence="10">
    <location>
        <begin position="79"/>
        <end position="100"/>
    </location>
</feature>
<feature type="transmembrane region" description="Helical" evidence="10">
    <location>
        <begin position="216"/>
        <end position="241"/>
    </location>
</feature>
<evidence type="ECO:0000256" key="10">
    <source>
        <dbReference type="SAM" id="Phobius"/>
    </source>
</evidence>
<dbReference type="PRINTS" id="PR00783">
    <property type="entry name" value="MINTRINSICP"/>
</dbReference>
<dbReference type="SUPFAM" id="SSF81338">
    <property type="entry name" value="Aquaporin-like"/>
    <property type="match status" value="1"/>
</dbReference>
<dbReference type="OrthoDB" id="3222at2759"/>
<dbReference type="AlphaFoldDB" id="A0A165CGV4"/>
<keyword evidence="4 8" id="KW-0812">Transmembrane</keyword>
<dbReference type="InterPro" id="IPR050363">
    <property type="entry name" value="MIP/Aquaporin"/>
</dbReference>
<feature type="transmembrane region" description="Helical" evidence="10">
    <location>
        <begin position="261"/>
        <end position="282"/>
    </location>
</feature>
<evidence type="ECO:0000256" key="3">
    <source>
        <dbReference type="ARBA" id="ARBA00022448"/>
    </source>
</evidence>
<name>A0A165CGV4_9BASI</name>
<evidence type="ECO:0000313" key="11">
    <source>
        <dbReference type="EMBL" id="KZT50765.1"/>
    </source>
</evidence>
<keyword evidence="12" id="KW-1185">Reference proteome</keyword>
<dbReference type="PANTHER" id="PTHR43829:SF14">
    <property type="entry name" value="AQUAPORIN 3"/>
    <property type="match status" value="1"/>
</dbReference>
<dbReference type="GO" id="GO:0015254">
    <property type="term" value="F:glycerol channel activity"/>
    <property type="evidence" value="ECO:0007669"/>
    <property type="project" value="TreeGrafter"/>
</dbReference>
<evidence type="ECO:0000256" key="2">
    <source>
        <dbReference type="ARBA" id="ARBA00006175"/>
    </source>
</evidence>
<comment type="similarity">
    <text evidence="2 8">Belongs to the MIP/aquaporin (TC 1.A.8) family.</text>
</comment>
<dbReference type="Pfam" id="PF00230">
    <property type="entry name" value="MIP"/>
    <property type="match status" value="1"/>
</dbReference>
<protein>
    <submittedName>
        <fullName evidence="11">Aquaporin-like protein</fullName>
    </submittedName>
</protein>
<evidence type="ECO:0000313" key="12">
    <source>
        <dbReference type="Proteomes" id="UP000076842"/>
    </source>
</evidence>
<evidence type="ECO:0000256" key="4">
    <source>
        <dbReference type="ARBA" id="ARBA00022692"/>
    </source>
</evidence>
<dbReference type="GO" id="GO:0005886">
    <property type="term" value="C:plasma membrane"/>
    <property type="evidence" value="ECO:0007669"/>
    <property type="project" value="TreeGrafter"/>
</dbReference>
<feature type="transmembrane region" description="Helical" evidence="10">
    <location>
        <begin position="184"/>
        <end position="204"/>
    </location>
</feature>
<evidence type="ECO:0000256" key="6">
    <source>
        <dbReference type="ARBA" id="ARBA00022989"/>
    </source>
</evidence>
<evidence type="ECO:0000256" key="9">
    <source>
        <dbReference type="SAM" id="MobiDB-lite"/>
    </source>
</evidence>
<reference evidence="11 12" key="1">
    <citation type="journal article" date="2016" name="Mol. Biol. Evol.">
        <title>Comparative Genomics of Early-Diverging Mushroom-Forming Fungi Provides Insights into the Origins of Lignocellulose Decay Capabilities.</title>
        <authorList>
            <person name="Nagy L.G."/>
            <person name="Riley R."/>
            <person name="Tritt A."/>
            <person name="Adam C."/>
            <person name="Daum C."/>
            <person name="Floudas D."/>
            <person name="Sun H."/>
            <person name="Yadav J.S."/>
            <person name="Pangilinan J."/>
            <person name="Larsson K.H."/>
            <person name="Matsuura K."/>
            <person name="Barry K."/>
            <person name="Labutti K."/>
            <person name="Kuo R."/>
            <person name="Ohm R.A."/>
            <person name="Bhattacharya S.S."/>
            <person name="Shirouzu T."/>
            <person name="Yoshinaga Y."/>
            <person name="Martin F.M."/>
            <person name="Grigoriev I.V."/>
            <person name="Hibbett D.S."/>
        </authorList>
    </citation>
    <scope>NUCLEOTIDE SEQUENCE [LARGE SCALE GENOMIC DNA]</scope>
    <source>
        <strain evidence="11 12">HHB12733</strain>
    </source>
</reference>
<feature type="region of interest" description="Disordered" evidence="9">
    <location>
        <begin position="314"/>
        <end position="336"/>
    </location>
</feature>
<keyword evidence="6 10" id="KW-1133">Transmembrane helix</keyword>
<keyword evidence="5" id="KW-0677">Repeat</keyword>
<dbReference type="InParanoid" id="A0A165CGV4"/>
<dbReference type="InterPro" id="IPR023271">
    <property type="entry name" value="Aquaporin-like"/>
</dbReference>
<dbReference type="PANTHER" id="PTHR43829">
    <property type="entry name" value="AQUAPORIN OR AQUAGLYCEROPORIN RELATED"/>
    <property type="match status" value="1"/>
</dbReference>